<evidence type="ECO:0000256" key="9">
    <source>
        <dbReference type="ARBA" id="ARBA00022499"/>
    </source>
</evidence>
<evidence type="ECO:0000256" key="11">
    <source>
        <dbReference type="ARBA" id="ARBA00022692"/>
    </source>
</evidence>
<organism evidence="25 26">
    <name type="scientific">Coilia grayii</name>
    <name type="common">Gray's grenadier anchovy</name>
    <dbReference type="NCBI Taxonomy" id="363190"/>
    <lineage>
        <taxon>Eukaryota</taxon>
        <taxon>Metazoa</taxon>
        <taxon>Chordata</taxon>
        <taxon>Craniata</taxon>
        <taxon>Vertebrata</taxon>
        <taxon>Euteleostomi</taxon>
        <taxon>Actinopterygii</taxon>
        <taxon>Neopterygii</taxon>
        <taxon>Teleostei</taxon>
        <taxon>Clupei</taxon>
        <taxon>Clupeiformes</taxon>
        <taxon>Clupeoidei</taxon>
        <taxon>Engraulidae</taxon>
        <taxon>Coilinae</taxon>
        <taxon>Coilia</taxon>
    </lineage>
</organism>
<dbReference type="AlphaFoldDB" id="A0ABD1KRI9"/>
<evidence type="ECO:0000313" key="25">
    <source>
        <dbReference type="EMBL" id="KAL2101373.1"/>
    </source>
</evidence>
<comment type="subunit">
    <text evidence="22">Component of the large ribosomal subunit. Interacts with DHX33.</text>
</comment>
<evidence type="ECO:0000256" key="1">
    <source>
        <dbReference type="ARBA" id="ARBA00004141"/>
    </source>
</evidence>
<sequence length="804" mass="90521">MFHCATLRLPSLSVHLKIVVMGERPLVSAPAGITPVQQMLASGTGALLTSLFVTPLDVVKIRLQAQQTPFHQETSSWTKVIRRSKWKCFLYCNGLMDHIYVCQNGTGCTSWYKTPTHFSGTLDAFVKITRHEGVRSLWSGLPPTLVMAVPATIIYFTCYDQLRDFMRYSMGYHGNHIPLLAGGLARLGAVTVISPLELVRTKMQSRRLSYGELRVCIRSAVAQDGWLSLWRGWGPTVLRDVPFSALYWFNYELVKSHLSEPCRAPHSTFAISFTSGAISGTVAAVMTLPFDVVKTRRQIELGEMETKAGSVRKPSSTWHIMKTICAESGYKGLFAGFLPRVIKVAPACAVMISSYEFGKAFFQKHNLACGAPTSAYDAGSRSCIRSGRLPFSLSFNRIGDKMSHRKFSAPRHGSLGFLPRKRCRRHRGKVKSFPKDDPSKPVHLTAFLGYKAGMTHIVREVDRPGSKVNKKEVVEAVTIVETPPMMVVGVVGYVMTPRGLRAFKTVFAEHISDECKRRFYKNWYKSKKKAFTKYCKKWQDEEGKKQLEKDFAAMKKYCQVIRIMAHTQMRLLPLRQKKSHLMEIQLNGGTIGDKVDWAREKLEQAVPISNVFTQDEMIDIIGVTKGHGYKGVTSRWHTKKLPRKTHRGLRKVACIGAWHPARVAFSVARAGQKGYHHRTEINKKIYKIGQGYHTKDGKVVKNNASTDYDLSNKSINPMGGFVSYGEVTNDFLMLKGCVIGTKKRVLTLRKSLLVQSSRRALEKIDLKFIDTTSKFGHGRFQTAEEKKAFMGPLKKDRITKEETA</sequence>
<dbReference type="GO" id="GO:0005730">
    <property type="term" value="C:nucleolus"/>
    <property type="evidence" value="ECO:0007669"/>
    <property type="project" value="UniProtKB-SubCell"/>
</dbReference>
<keyword evidence="12" id="KW-0677">Repeat</keyword>
<evidence type="ECO:0000256" key="10">
    <source>
        <dbReference type="ARBA" id="ARBA00022553"/>
    </source>
</evidence>
<dbReference type="InterPro" id="IPR009000">
    <property type="entry name" value="Transl_B-barrel_sf"/>
</dbReference>
<evidence type="ECO:0000256" key="3">
    <source>
        <dbReference type="ARBA" id="ARBA00004604"/>
    </source>
</evidence>
<feature type="repeat" description="Solcar" evidence="23">
    <location>
        <begin position="267"/>
        <end position="361"/>
    </location>
</feature>
<dbReference type="Gene3D" id="1.50.40.10">
    <property type="entry name" value="Mitochondrial carrier domain"/>
    <property type="match status" value="2"/>
</dbReference>
<dbReference type="InterPro" id="IPR019926">
    <property type="entry name" value="Ribosomal_uL3_CS"/>
</dbReference>
<dbReference type="EMBL" id="JBHFQA010000003">
    <property type="protein sequence ID" value="KAL2101373.1"/>
    <property type="molecule type" value="Genomic_DNA"/>
</dbReference>
<dbReference type="Gene3D" id="3.30.1430.10">
    <property type="match status" value="1"/>
</dbReference>
<dbReference type="InterPro" id="IPR023395">
    <property type="entry name" value="MCP_dom_sf"/>
</dbReference>
<evidence type="ECO:0000256" key="23">
    <source>
        <dbReference type="PROSITE-ProRule" id="PRU00282"/>
    </source>
</evidence>
<protein>
    <recommendedName>
        <fullName evidence="20">Large ribosomal subunit protein uL3</fullName>
    </recommendedName>
    <alternativeName>
        <fullName evidence="21">60S ribosomal protein L3</fullName>
    </alternativeName>
</protein>
<dbReference type="InterPro" id="IPR000597">
    <property type="entry name" value="Ribosomal_uL3"/>
</dbReference>
<dbReference type="InterPro" id="IPR044892">
    <property type="entry name" value="Ribosomal_L3_dom_3_arc_sf"/>
</dbReference>
<evidence type="ECO:0000256" key="5">
    <source>
        <dbReference type="ARBA" id="ARBA00006540"/>
    </source>
</evidence>
<evidence type="ECO:0000256" key="17">
    <source>
        <dbReference type="ARBA" id="ARBA00023242"/>
    </source>
</evidence>
<keyword evidence="11 23" id="KW-0812">Transmembrane</keyword>
<feature type="repeat" description="Solcar" evidence="23">
    <location>
        <begin position="173"/>
        <end position="257"/>
    </location>
</feature>
<dbReference type="InterPro" id="IPR045077">
    <property type="entry name" value="L3_arc_euk"/>
</dbReference>
<dbReference type="SUPFAM" id="SSF50447">
    <property type="entry name" value="Translation proteins"/>
    <property type="match status" value="1"/>
</dbReference>
<dbReference type="PRINTS" id="PR00926">
    <property type="entry name" value="MITOCARRIER"/>
</dbReference>
<keyword evidence="9" id="KW-1017">Isopeptide bond</keyword>
<dbReference type="GO" id="GO:0022625">
    <property type="term" value="C:cytosolic large ribosomal subunit"/>
    <property type="evidence" value="ECO:0007669"/>
    <property type="project" value="UniProtKB-ARBA"/>
</dbReference>
<comment type="subcellular location">
    <subcellularLocation>
        <location evidence="2">Cytoplasm</location>
    </subcellularLocation>
    <subcellularLocation>
        <location evidence="1">Membrane</location>
        <topology evidence="1">Multi-pass membrane protein</topology>
    </subcellularLocation>
    <subcellularLocation>
        <location evidence="3">Nucleus</location>
        <location evidence="3">Nucleolus</location>
    </subcellularLocation>
</comment>
<reference evidence="25 26" key="1">
    <citation type="submission" date="2024-09" db="EMBL/GenBank/DDBJ databases">
        <title>A chromosome-level genome assembly of Gray's grenadier anchovy, Coilia grayii.</title>
        <authorList>
            <person name="Fu Z."/>
        </authorList>
    </citation>
    <scope>NUCLEOTIDE SEQUENCE [LARGE SCALE GENOMIC DNA]</scope>
    <source>
        <strain evidence="25">G4</strain>
        <tissue evidence="25">Muscle</tissue>
    </source>
</reference>
<evidence type="ECO:0000256" key="12">
    <source>
        <dbReference type="ARBA" id="ARBA00022737"/>
    </source>
</evidence>
<evidence type="ECO:0000256" key="2">
    <source>
        <dbReference type="ARBA" id="ARBA00004496"/>
    </source>
</evidence>
<keyword evidence="18 24" id="KW-0687">Ribonucleoprotein</keyword>
<keyword evidence="7" id="KW-0488">Methylation</keyword>
<keyword evidence="14 24" id="KW-0689">Ribosomal protein</keyword>
<evidence type="ECO:0000256" key="15">
    <source>
        <dbReference type="ARBA" id="ARBA00022990"/>
    </source>
</evidence>
<dbReference type="Pfam" id="PF00153">
    <property type="entry name" value="Mito_carr"/>
    <property type="match status" value="4"/>
</dbReference>
<comment type="similarity">
    <text evidence="4">Belongs to the mitochondrial carrier (TC 2.A.29) family.</text>
</comment>
<evidence type="ECO:0000256" key="4">
    <source>
        <dbReference type="ARBA" id="ARBA00006375"/>
    </source>
</evidence>
<keyword evidence="6" id="KW-0813">Transport</keyword>
<dbReference type="PROSITE" id="PS50920">
    <property type="entry name" value="SOLCAR"/>
    <property type="match status" value="3"/>
</dbReference>
<evidence type="ECO:0000256" key="24">
    <source>
        <dbReference type="RuleBase" id="RU003905"/>
    </source>
</evidence>
<evidence type="ECO:0000256" key="13">
    <source>
        <dbReference type="ARBA" id="ARBA00022843"/>
    </source>
</evidence>
<feature type="repeat" description="Solcar" evidence="23">
    <location>
        <begin position="33"/>
        <end position="165"/>
    </location>
</feature>
<accession>A0ABD1KRI9</accession>
<evidence type="ECO:0000256" key="6">
    <source>
        <dbReference type="ARBA" id="ARBA00022448"/>
    </source>
</evidence>
<evidence type="ECO:0000313" key="26">
    <source>
        <dbReference type="Proteomes" id="UP001591681"/>
    </source>
</evidence>
<evidence type="ECO:0000256" key="18">
    <source>
        <dbReference type="ARBA" id="ARBA00023274"/>
    </source>
</evidence>
<evidence type="ECO:0000256" key="14">
    <source>
        <dbReference type="ARBA" id="ARBA00022980"/>
    </source>
</evidence>
<evidence type="ECO:0000256" key="22">
    <source>
        <dbReference type="ARBA" id="ARBA00046482"/>
    </source>
</evidence>
<keyword evidence="17" id="KW-0539">Nucleus</keyword>
<dbReference type="Gene3D" id="4.10.960.10">
    <property type="entry name" value="Ribosomal protein L3, domain 3"/>
    <property type="match status" value="1"/>
</dbReference>
<dbReference type="SUPFAM" id="SSF103506">
    <property type="entry name" value="Mitochondrial carrier"/>
    <property type="match status" value="1"/>
</dbReference>
<comment type="caution">
    <text evidence="25">The sequence shown here is derived from an EMBL/GenBank/DDBJ whole genome shotgun (WGS) entry which is preliminary data.</text>
</comment>
<keyword evidence="16 23" id="KW-0472">Membrane</keyword>
<dbReference type="GO" id="GO:0016020">
    <property type="term" value="C:membrane"/>
    <property type="evidence" value="ECO:0007669"/>
    <property type="project" value="UniProtKB-SubCell"/>
</dbReference>
<evidence type="ECO:0000256" key="20">
    <source>
        <dbReference type="ARBA" id="ARBA00035243"/>
    </source>
</evidence>
<dbReference type="Proteomes" id="UP001591681">
    <property type="component" value="Unassembled WGS sequence"/>
</dbReference>
<dbReference type="FunFam" id="3.30.1430.10:FF:000001">
    <property type="entry name" value="60S ribosomal protein L3"/>
    <property type="match status" value="1"/>
</dbReference>
<evidence type="ECO:0000256" key="19">
    <source>
        <dbReference type="ARBA" id="ARBA00034092"/>
    </source>
</evidence>
<dbReference type="Pfam" id="PF00297">
    <property type="entry name" value="Ribosomal_L3"/>
    <property type="match status" value="1"/>
</dbReference>
<dbReference type="Gene3D" id="2.40.30.10">
    <property type="entry name" value="Translation factors"/>
    <property type="match status" value="1"/>
</dbReference>
<evidence type="ECO:0000256" key="16">
    <source>
        <dbReference type="ARBA" id="ARBA00023136"/>
    </source>
</evidence>
<dbReference type="InterPro" id="IPR002067">
    <property type="entry name" value="MCP"/>
</dbReference>
<keyword evidence="15" id="KW-0007">Acetylation</keyword>
<keyword evidence="13" id="KW-0832">Ubl conjugation</keyword>
<keyword evidence="26" id="KW-1185">Reference proteome</keyword>
<keyword evidence="10" id="KW-0597">Phosphoprotein</keyword>
<name>A0ABD1KRI9_9TELE</name>
<dbReference type="PANTHER" id="PTHR11363:SF4">
    <property type="entry name" value="LARGE RIBOSOMAL SUBUNIT PROTEIN UL3"/>
    <property type="match status" value="1"/>
</dbReference>
<dbReference type="FunFam" id="4.10.960.10:FF:000002">
    <property type="entry name" value="60S ribosomal protein L3"/>
    <property type="match status" value="1"/>
</dbReference>
<comment type="function">
    <text evidence="19">Component of the large ribosomal subunit. The ribosome is a large ribonucleoprotein complex responsible for the synthesis of proteins in the cell.</text>
</comment>
<evidence type="ECO:0000256" key="8">
    <source>
        <dbReference type="ARBA" id="ARBA00022490"/>
    </source>
</evidence>
<dbReference type="PANTHER" id="PTHR11363">
    <property type="entry name" value="60S RIBOSOMAL PROTEIN L3-RELATED"/>
    <property type="match status" value="1"/>
</dbReference>
<dbReference type="FunFam" id="2.40.30.10:FF:000079">
    <property type="entry name" value="60S ribosomal protein L3"/>
    <property type="match status" value="1"/>
</dbReference>
<keyword evidence="8" id="KW-0963">Cytoplasm</keyword>
<evidence type="ECO:0000256" key="21">
    <source>
        <dbReference type="ARBA" id="ARBA00035354"/>
    </source>
</evidence>
<dbReference type="FunFam" id="2.40.30.10:FF:000351">
    <property type="entry name" value="Ribosomal protein L3"/>
    <property type="match status" value="1"/>
</dbReference>
<dbReference type="InterPro" id="IPR018108">
    <property type="entry name" value="MCP_transmembrane"/>
</dbReference>
<proteinExistence type="inferred from homology"/>
<dbReference type="PROSITE" id="PS00474">
    <property type="entry name" value="RIBOSOMAL_L3"/>
    <property type="match status" value="1"/>
</dbReference>
<gene>
    <name evidence="25" type="ORF">ACEWY4_003134</name>
</gene>
<dbReference type="FunFam" id="4.10.960.10:FF:000004">
    <property type="entry name" value="60S ribosomal protein L3"/>
    <property type="match status" value="1"/>
</dbReference>
<comment type="similarity">
    <text evidence="5 24">Belongs to the universal ribosomal protein uL3 family.</text>
</comment>
<evidence type="ECO:0000256" key="7">
    <source>
        <dbReference type="ARBA" id="ARBA00022481"/>
    </source>
</evidence>